<dbReference type="RefSeq" id="WP_316428376.1">
    <property type="nucleotide sequence ID" value="NZ_CP130144.1"/>
</dbReference>
<feature type="compositionally biased region" description="Polar residues" evidence="1">
    <location>
        <begin position="75"/>
        <end position="85"/>
    </location>
</feature>
<feature type="region of interest" description="Disordered" evidence="1">
    <location>
        <begin position="68"/>
        <end position="236"/>
    </location>
</feature>
<feature type="compositionally biased region" description="Polar residues" evidence="1">
    <location>
        <begin position="209"/>
        <end position="221"/>
    </location>
</feature>
<reference evidence="2" key="1">
    <citation type="journal article" date="2023" name="Plants (Basel)">
        <title>Genomic Analysis of Leptolyngbya boryana CZ1 Reveals Efficient Carbon Fixation Modules.</title>
        <authorList>
            <person name="Bai X."/>
            <person name="Wang H."/>
            <person name="Cheng W."/>
            <person name="Wang J."/>
            <person name="Ma M."/>
            <person name="Hu H."/>
            <person name="Song Z."/>
            <person name="Ma H."/>
            <person name="Fan Y."/>
            <person name="Du C."/>
            <person name="Xu J."/>
        </authorList>
    </citation>
    <scope>NUCLEOTIDE SEQUENCE</scope>
    <source>
        <strain evidence="2">CZ1</strain>
    </source>
</reference>
<protein>
    <submittedName>
        <fullName evidence="2">Uncharacterized protein</fullName>
    </submittedName>
</protein>
<dbReference type="EMBL" id="CP130144">
    <property type="protein sequence ID" value="WNZ47925.1"/>
    <property type="molecule type" value="Genomic_DNA"/>
</dbReference>
<reference evidence="2" key="2">
    <citation type="submission" date="2023-07" db="EMBL/GenBank/DDBJ databases">
        <authorList>
            <person name="Bai X.-H."/>
            <person name="Wang H.-H."/>
            <person name="Wang J."/>
            <person name="Ma M.-Y."/>
            <person name="Hu H.-H."/>
            <person name="Song Z.-L."/>
            <person name="Ma H.-G."/>
            <person name="Fan Y."/>
            <person name="Du C.-Y."/>
            <person name="Xu J.-C."/>
        </authorList>
    </citation>
    <scope>NUCLEOTIDE SEQUENCE</scope>
    <source>
        <strain evidence="2">CZ1</strain>
    </source>
</reference>
<feature type="compositionally biased region" description="Low complexity" evidence="1">
    <location>
        <begin position="157"/>
        <end position="188"/>
    </location>
</feature>
<dbReference type="AlphaFoldDB" id="A0AA96WYC0"/>
<feature type="compositionally biased region" description="Pro residues" evidence="1">
    <location>
        <begin position="189"/>
        <end position="202"/>
    </location>
</feature>
<evidence type="ECO:0000256" key="1">
    <source>
        <dbReference type="SAM" id="MobiDB-lite"/>
    </source>
</evidence>
<gene>
    <name evidence="2" type="ORF">Q2T42_08770</name>
</gene>
<evidence type="ECO:0000313" key="2">
    <source>
        <dbReference type="EMBL" id="WNZ47925.1"/>
    </source>
</evidence>
<feature type="compositionally biased region" description="Polar residues" evidence="1">
    <location>
        <begin position="94"/>
        <end position="156"/>
    </location>
</feature>
<name>A0AA96WYC0_LEPBY</name>
<accession>A0AA96WYC0</accession>
<proteinExistence type="predicted"/>
<organism evidence="2">
    <name type="scientific">Leptolyngbya boryana CZ1</name>
    <dbReference type="NCBI Taxonomy" id="3060204"/>
    <lineage>
        <taxon>Bacteria</taxon>
        <taxon>Bacillati</taxon>
        <taxon>Cyanobacteriota</taxon>
        <taxon>Cyanophyceae</taxon>
        <taxon>Leptolyngbyales</taxon>
        <taxon>Leptolyngbyaceae</taxon>
        <taxon>Leptolyngbya group</taxon>
        <taxon>Leptolyngbya</taxon>
    </lineage>
</organism>
<sequence>MAFSLSNSRSRSQESPMLWLSVLAGSLALHLVLLLVGRWYLSQSAESRAGGGSQAPLDFIEIDPNAPPLKRAIAPSTTGAENGTVTKAAPDAANSEQSGSSSIQNFTRQTAPTPTQPENLPQPDPVQSTQLDQRPAANNSSLNSPRANRNPTTRPKSNSSNPTSGSSNPETNPTAPNNSPTTTRNASDPNPPNSSNPQPSNPALPDNNPKPTSDPVTSNNPLPAPNPGDNRNATGVEGAISGVISNIEPDRSELQDDSKNNVVTFRQSQIPQISLILEPEMRRALSPELVFTVAVEIRNVDGTVLNAKNMPDSPALAKLPREEADGLVLALLTSPDLVNPDKAISLFNVEVRPSAPGKPTTEGTSRIVTLRIAINN</sequence>